<keyword evidence="1" id="KW-0812">Transmembrane</keyword>
<proteinExistence type="predicted"/>
<keyword evidence="2" id="KW-0732">Signal</keyword>
<keyword evidence="1" id="KW-0472">Membrane</keyword>
<keyword evidence="4" id="KW-1185">Reference proteome</keyword>
<dbReference type="Proteomes" id="UP000704176">
    <property type="component" value="Unassembled WGS sequence"/>
</dbReference>
<gene>
    <name evidence="3" type="ORF">K9B37_24370</name>
</gene>
<feature type="signal peptide" evidence="2">
    <location>
        <begin position="1"/>
        <end position="22"/>
    </location>
</feature>
<dbReference type="RefSeq" id="WP_224316411.1">
    <property type="nucleotide sequence ID" value="NZ_JAIRBM010000035.1"/>
</dbReference>
<evidence type="ECO:0000313" key="3">
    <source>
        <dbReference type="EMBL" id="MBZ6079395.1"/>
    </source>
</evidence>
<feature type="chain" id="PRO_5045994062" evidence="2">
    <location>
        <begin position="23"/>
        <end position="93"/>
    </location>
</feature>
<comment type="caution">
    <text evidence="3">The sequence shown here is derived from an EMBL/GenBank/DDBJ whole genome shotgun (WGS) entry which is preliminary data.</text>
</comment>
<keyword evidence="1" id="KW-1133">Transmembrane helix</keyword>
<evidence type="ECO:0000256" key="1">
    <source>
        <dbReference type="SAM" id="Phobius"/>
    </source>
</evidence>
<name>A0ABS7VWF5_9HYPH</name>
<dbReference type="EMBL" id="JAIRBM010000035">
    <property type="protein sequence ID" value="MBZ6079395.1"/>
    <property type="molecule type" value="Genomic_DNA"/>
</dbReference>
<organism evidence="3 4">
    <name type="scientific">Microvirga puerhi</name>
    <dbReference type="NCBI Taxonomy" id="2876078"/>
    <lineage>
        <taxon>Bacteria</taxon>
        <taxon>Pseudomonadati</taxon>
        <taxon>Pseudomonadota</taxon>
        <taxon>Alphaproteobacteria</taxon>
        <taxon>Hyphomicrobiales</taxon>
        <taxon>Methylobacteriaceae</taxon>
        <taxon>Microvirga</taxon>
    </lineage>
</organism>
<accession>A0ABS7VWF5</accession>
<evidence type="ECO:0000256" key="2">
    <source>
        <dbReference type="SAM" id="SignalP"/>
    </source>
</evidence>
<sequence length="93" mass="9882">MRRSTALSSLLVCAAIALPVLAGSTDEAVANGFTASFTSLGWTSVFVVVAMLLNEHLKDSHLLRQLLTVRGFRGFELQDQGTEGGTNAPSNVF</sequence>
<evidence type="ECO:0000313" key="4">
    <source>
        <dbReference type="Proteomes" id="UP000704176"/>
    </source>
</evidence>
<feature type="transmembrane region" description="Helical" evidence="1">
    <location>
        <begin position="32"/>
        <end position="54"/>
    </location>
</feature>
<protein>
    <submittedName>
        <fullName evidence="3">Uncharacterized protein</fullName>
    </submittedName>
</protein>
<reference evidence="3 4" key="1">
    <citation type="submission" date="2021-09" db="EMBL/GenBank/DDBJ databases">
        <title>The complete genome sequence of a new microorganism.</title>
        <authorList>
            <person name="Zi Z."/>
        </authorList>
    </citation>
    <scope>NUCLEOTIDE SEQUENCE [LARGE SCALE GENOMIC DNA]</scope>
    <source>
        <strain evidence="3 4">WGZ8</strain>
    </source>
</reference>